<accession>A0A3P7XIK7</accession>
<evidence type="ECO:0000313" key="1">
    <source>
        <dbReference type="EMBL" id="VDO74211.1"/>
    </source>
</evidence>
<protein>
    <submittedName>
        <fullName evidence="1">Uncharacterized protein</fullName>
    </submittedName>
</protein>
<keyword evidence="2" id="KW-1185">Reference proteome</keyword>
<proteinExistence type="predicted"/>
<organism evidence="1 2">
    <name type="scientific">Schistosoma mattheei</name>
    <dbReference type="NCBI Taxonomy" id="31246"/>
    <lineage>
        <taxon>Eukaryota</taxon>
        <taxon>Metazoa</taxon>
        <taxon>Spiralia</taxon>
        <taxon>Lophotrochozoa</taxon>
        <taxon>Platyhelminthes</taxon>
        <taxon>Trematoda</taxon>
        <taxon>Digenea</taxon>
        <taxon>Strigeidida</taxon>
        <taxon>Schistosomatoidea</taxon>
        <taxon>Schistosomatidae</taxon>
        <taxon>Schistosoma</taxon>
    </lineage>
</organism>
<dbReference type="Proteomes" id="UP000269396">
    <property type="component" value="Unassembled WGS sequence"/>
</dbReference>
<dbReference type="EMBL" id="UZAL01000954">
    <property type="protein sequence ID" value="VDO74211.1"/>
    <property type="molecule type" value="Genomic_DNA"/>
</dbReference>
<dbReference type="AlphaFoldDB" id="A0A3P7XIK7"/>
<name>A0A3P7XIK7_9TREM</name>
<sequence>MIGKSLSLKLITKSHSQSLILKDKSFNDDKNISSRLCPPHIGENRVDVR</sequence>
<evidence type="ECO:0000313" key="2">
    <source>
        <dbReference type="Proteomes" id="UP000269396"/>
    </source>
</evidence>
<reference evidence="1 2" key="1">
    <citation type="submission" date="2018-11" db="EMBL/GenBank/DDBJ databases">
        <authorList>
            <consortium name="Pathogen Informatics"/>
        </authorList>
    </citation>
    <scope>NUCLEOTIDE SEQUENCE [LARGE SCALE GENOMIC DNA]</scope>
    <source>
        <strain>Denwood</strain>
        <strain evidence="2">Zambia</strain>
    </source>
</reference>
<gene>
    <name evidence="1" type="ORF">SMTD_LOCUS942</name>
</gene>